<accession>A0A2N9H8N2</accession>
<sequence>MRGGGALFIARAARLARDDHARVVQLPRGNLILHASPPPNPPRFSCAYPFLTQLFEGSFGGLLELKMGHAAYRRKALDVYFPTIPVKRGKPLANRELYVVAGVVIFPAHPGPRFNLQRLPMSDFDDLRYRRKACATFSCKVLDLRESDLGTERYGPANRGRRSVSGTSEGIFPAKIPARPGKILAIREFHTVHECVLFPTCPGLRINLL</sequence>
<dbReference type="AlphaFoldDB" id="A0A2N9H8N2"/>
<protein>
    <submittedName>
        <fullName evidence="1">Uncharacterized protein</fullName>
    </submittedName>
</protein>
<organism evidence="1">
    <name type="scientific">Fagus sylvatica</name>
    <name type="common">Beechnut</name>
    <dbReference type="NCBI Taxonomy" id="28930"/>
    <lineage>
        <taxon>Eukaryota</taxon>
        <taxon>Viridiplantae</taxon>
        <taxon>Streptophyta</taxon>
        <taxon>Embryophyta</taxon>
        <taxon>Tracheophyta</taxon>
        <taxon>Spermatophyta</taxon>
        <taxon>Magnoliopsida</taxon>
        <taxon>eudicotyledons</taxon>
        <taxon>Gunneridae</taxon>
        <taxon>Pentapetalae</taxon>
        <taxon>rosids</taxon>
        <taxon>fabids</taxon>
        <taxon>Fagales</taxon>
        <taxon>Fagaceae</taxon>
        <taxon>Fagus</taxon>
    </lineage>
</organism>
<reference evidence="1" key="1">
    <citation type="submission" date="2018-02" db="EMBL/GenBank/DDBJ databases">
        <authorList>
            <person name="Cohen D.B."/>
            <person name="Kent A.D."/>
        </authorList>
    </citation>
    <scope>NUCLEOTIDE SEQUENCE</scope>
</reference>
<gene>
    <name evidence="1" type="ORF">FSB_LOCUS38638</name>
</gene>
<dbReference type="EMBL" id="OIVN01003366">
    <property type="protein sequence ID" value="SPD10756.1"/>
    <property type="molecule type" value="Genomic_DNA"/>
</dbReference>
<name>A0A2N9H8N2_FAGSY</name>
<evidence type="ECO:0000313" key="1">
    <source>
        <dbReference type="EMBL" id="SPD10756.1"/>
    </source>
</evidence>
<proteinExistence type="predicted"/>